<dbReference type="CDD" id="cd06171">
    <property type="entry name" value="Sigma70_r4"/>
    <property type="match status" value="1"/>
</dbReference>
<dbReference type="InterPro" id="IPR039425">
    <property type="entry name" value="RNA_pol_sigma-70-like"/>
</dbReference>
<dbReference type="KEGG" id="agv:OJF2_20260"/>
<dbReference type="RefSeq" id="WP_148593458.1">
    <property type="nucleotide sequence ID" value="NZ_CP042997.1"/>
</dbReference>
<evidence type="ECO:0000313" key="8">
    <source>
        <dbReference type="EMBL" id="QEH33524.1"/>
    </source>
</evidence>
<dbReference type="EMBL" id="CP042997">
    <property type="protein sequence ID" value="QEH33524.1"/>
    <property type="molecule type" value="Genomic_DNA"/>
</dbReference>
<dbReference type="PANTHER" id="PTHR43133:SF51">
    <property type="entry name" value="RNA POLYMERASE SIGMA FACTOR"/>
    <property type="match status" value="1"/>
</dbReference>
<keyword evidence="4" id="KW-0804">Transcription</keyword>
<dbReference type="GO" id="GO:0003677">
    <property type="term" value="F:DNA binding"/>
    <property type="evidence" value="ECO:0007669"/>
    <property type="project" value="InterPro"/>
</dbReference>
<evidence type="ECO:0000256" key="3">
    <source>
        <dbReference type="ARBA" id="ARBA00023082"/>
    </source>
</evidence>
<evidence type="ECO:0000256" key="5">
    <source>
        <dbReference type="SAM" id="MobiDB-lite"/>
    </source>
</evidence>
<dbReference type="InterPro" id="IPR013325">
    <property type="entry name" value="RNA_pol_sigma_r2"/>
</dbReference>
<dbReference type="Pfam" id="PF04542">
    <property type="entry name" value="Sigma70_r2"/>
    <property type="match status" value="1"/>
</dbReference>
<dbReference type="Pfam" id="PF08281">
    <property type="entry name" value="Sigma70_r4_2"/>
    <property type="match status" value="1"/>
</dbReference>
<evidence type="ECO:0000256" key="2">
    <source>
        <dbReference type="ARBA" id="ARBA00023015"/>
    </source>
</evidence>
<sequence>MQVARGSVPELVRLFDSGSAVALSEEQILERYIVHRDERAFESLVASHGPMVLGVCRRQLGCSPAVDDAFQATFLVLIRRAATLNPSITLGAWLHGVAVRVAKQARKKAYRAEVRERPGLPLEAIPVRDRDAADPDLCRVLDEEIARLPDRYRLPVVLCYLEGLTHEEAARRLGWPLGSVKGRLSRARNLLRSRLTRRGVAGGVGAAALAGGGYAEASMPLGLIQATCKSLLSSGTAPALGVVPAVSQPVLRLVEGVAGTMILSKIRLLAVAAGVSGLFLAGVGATARQPISPERRTVGKAVVPVDASPSAGKADVKRPSLATGVADPAAPEAPRSEITQLEKEALNAARESYRVVSEQFKTDKLSVGAEQVHNASRLLLDTELQLARTKVERDAAFEGHRDRMREVARIAGEGGAQTGVTAAETRAFFALAALQAERARSSQAAEPDSPTRPADLVGSGAPGEVGRPGGNTPTAATGSGANGAGQGRRDANSDKVLAKLEDPIPMNFPNETPLEDVLKYIGQATAGPEGAGIPIYVDPLGLQQADKTVNSTVSMNLEGVPLKHTLRLMLRELGLAYTVKDGFLMITAEDAEFSETELSKKRERVERGELTVEELKPIVEELKLRRDALQLFDAPIYRDAPPRGEDETKGQSAEIRQQLKEMKELLQQIRSERADAGKKADVPKPAR</sequence>
<evidence type="ECO:0000259" key="6">
    <source>
        <dbReference type="Pfam" id="PF04542"/>
    </source>
</evidence>
<dbReference type="GO" id="GO:0006352">
    <property type="term" value="P:DNA-templated transcription initiation"/>
    <property type="evidence" value="ECO:0007669"/>
    <property type="project" value="InterPro"/>
</dbReference>
<dbReference type="SUPFAM" id="SSF88659">
    <property type="entry name" value="Sigma3 and sigma4 domains of RNA polymerase sigma factors"/>
    <property type="match status" value="1"/>
</dbReference>
<dbReference type="Proteomes" id="UP000324233">
    <property type="component" value="Chromosome"/>
</dbReference>
<dbReference type="SUPFAM" id="SSF88946">
    <property type="entry name" value="Sigma2 domain of RNA polymerase sigma factors"/>
    <property type="match status" value="1"/>
</dbReference>
<dbReference type="Gene3D" id="1.10.1740.10">
    <property type="match status" value="1"/>
</dbReference>
<comment type="similarity">
    <text evidence="1">Belongs to the sigma-70 factor family. ECF subfamily.</text>
</comment>
<feature type="domain" description="RNA polymerase sigma factor 70 region 4 type 2" evidence="7">
    <location>
        <begin position="140"/>
        <end position="189"/>
    </location>
</feature>
<keyword evidence="9" id="KW-1185">Reference proteome</keyword>
<feature type="compositionally biased region" description="Low complexity" evidence="5">
    <location>
        <begin position="470"/>
        <end position="479"/>
    </location>
</feature>
<dbReference type="AlphaFoldDB" id="A0A5B9VZZ5"/>
<evidence type="ECO:0000256" key="1">
    <source>
        <dbReference type="ARBA" id="ARBA00010641"/>
    </source>
</evidence>
<name>A0A5B9VZZ5_9BACT</name>
<reference evidence="8 9" key="1">
    <citation type="submission" date="2019-08" db="EMBL/GenBank/DDBJ databases">
        <title>Deep-cultivation of Planctomycetes and their phenomic and genomic characterization uncovers novel biology.</title>
        <authorList>
            <person name="Wiegand S."/>
            <person name="Jogler M."/>
            <person name="Boedeker C."/>
            <person name="Pinto D."/>
            <person name="Vollmers J."/>
            <person name="Rivas-Marin E."/>
            <person name="Kohn T."/>
            <person name="Peeters S.H."/>
            <person name="Heuer A."/>
            <person name="Rast P."/>
            <person name="Oberbeckmann S."/>
            <person name="Bunk B."/>
            <person name="Jeske O."/>
            <person name="Meyerdierks A."/>
            <person name="Storesund J.E."/>
            <person name="Kallscheuer N."/>
            <person name="Luecker S."/>
            <person name="Lage O.M."/>
            <person name="Pohl T."/>
            <person name="Merkel B.J."/>
            <person name="Hornburger P."/>
            <person name="Mueller R.-W."/>
            <person name="Bruemmer F."/>
            <person name="Labrenz M."/>
            <person name="Spormann A.M."/>
            <person name="Op den Camp H."/>
            <person name="Overmann J."/>
            <person name="Amann R."/>
            <person name="Jetten M.S.M."/>
            <person name="Mascher T."/>
            <person name="Medema M.H."/>
            <person name="Devos D.P."/>
            <person name="Kaster A.-K."/>
            <person name="Ovreas L."/>
            <person name="Rohde M."/>
            <person name="Galperin M.Y."/>
            <person name="Jogler C."/>
        </authorList>
    </citation>
    <scope>NUCLEOTIDE SEQUENCE [LARGE SCALE GENOMIC DNA]</scope>
    <source>
        <strain evidence="8 9">OJF2</strain>
    </source>
</reference>
<feature type="compositionally biased region" description="Gly residues" evidence="5">
    <location>
        <begin position="460"/>
        <end position="469"/>
    </location>
</feature>
<accession>A0A5B9VZZ5</accession>
<gene>
    <name evidence="8" type="primary">sigE_23</name>
    <name evidence="8" type="ORF">OJF2_20260</name>
</gene>
<feature type="domain" description="RNA polymerase sigma-70 region 2" evidence="6">
    <location>
        <begin position="44"/>
        <end position="110"/>
    </location>
</feature>
<dbReference type="PANTHER" id="PTHR43133">
    <property type="entry name" value="RNA POLYMERASE ECF-TYPE SIGMA FACTO"/>
    <property type="match status" value="1"/>
</dbReference>
<feature type="region of interest" description="Disordered" evidence="5">
    <location>
        <begin position="636"/>
        <end position="656"/>
    </location>
</feature>
<dbReference type="InterPro" id="IPR013324">
    <property type="entry name" value="RNA_pol_sigma_r3/r4-like"/>
</dbReference>
<dbReference type="InterPro" id="IPR036388">
    <property type="entry name" value="WH-like_DNA-bd_sf"/>
</dbReference>
<evidence type="ECO:0000313" key="9">
    <source>
        <dbReference type="Proteomes" id="UP000324233"/>
    </source>
</evidence>
<protein>
    <submittedName>
        <fullName evidence="8">ECF RNA polymerase sigma factor SigE</fullName>
    </submittedName>
</protein>
<evidence type="ECO:0000259" key="7">
    <source>
        <dbReference type="Pfam" id="PF08281"/>
    </source>
</evidence>
<dbReference type="Gene3D" id="1.10.10.10">
    <property type="entry name" value="Winged helix-like DNA-binding domain superfamily/Winged helix DNA-binding domain"/>
    <property type="match status" value="1"/>
</dbReference>
<feature type="region of interest" description="Disordered" evidence="5">
    <location>
        <begin position="440"/>
        <end position="491"/>
    </location>
</feature>
<keyword evidence="2" id="KW-0805">Transcription regulation</keyword>
<dbReference type="InterPro" id="IPR014284">
    <property type="entry name" value="RNA_pol_sigma-70_dom"/>
</dbReference>
<dbReference type="InterPro" id="IPR007627">
    <property type="entry name" value="RNA_pol_sigma70_r2"/>
</dbReference>
<keyword evidence="3" id="KW-0731">Sigma factor</keyword>
<feature type="region of interest" description="Disordered" evidence="5">
    <location>
        <begin position="308"/>
        <end position="334"/>
    </location>
</feature>
<feature type="compositionally biased region" description="Basic and acidic residues" evidence="5">
    <location>
        <begin position="640"/>
        <end position="649"/>
    </location>
</feature>
<dbReference type="OrthoDB" id="263872at2"/>
<proteinExistence type="inferred from homology"/>
<dbReference type="NCBIfam" id="TIGR02937">
    <property type="entry name" value="sigma70-ECF"/>
    <property type="match status" value="1"/>
</dbReference>
<evidence type="ECO:0000256" key="4">
    <source>
        <dbReference type="ARBA" id="ARBA00023163"/>
    </source>
</evidence>
<dbReference type="InterPro" id="IPR013249">
    <property type="entry name" value="RNA_pol_sigma70_r4_t2"/>
</dbReference>
<dbReference type="GO" id="GO:0016987">
    <property type="term" value="F:sigma factor activity"/>
    <property type="evidence" value="ECO:0007669"/>
    <property type="project" value="UniProtKB-KW"/>
</dbReference>
<organism evidence="8 9">
    <name type="scientific">Aquisphaera giovannonii</name>
    <dbReference type="NCBI Taxonomy" id="406548"/>
    <lineage>
        <taxon>Bacteria</taxon>
        <taxon>Pseudomonadati</taxon>
        <taxon>Planctomycetota</taxon>
        <taxon>Planctomycetia</taxon>
        <taxon>Isosphaerales</taxon>
        <taxon>Isosphaeraceae</taxon>
        <taxon>Aquisphaera</taxon>
    </lineage>
</organism>